<evidence type="ECO:0000313" key="2">
    <source>
        <dbReference type="Proteomes" id="UP001164539"/>
    </source>
</evidence>
<evidence type="ECO:0000313" key="1">
    <source>
        <dbReference type="EMBL" id="KAJ4713940.1"/>
    </source>
</evidence>
<organism evidence="1 2">
    <name type="scientific">Melia azedarach</name>
    <name type="common">Chinaberry tree</name>
    <dbReference type="NCBI Taxonomy" id="155640"/>
    <lineage>
        <taxon>Eukaryota</taxon>
        <taxon>Viridiplantae</taxon>
        <taxon>Streptophyta</taxon>
        <taxon>Embryophyta</taxon>
        <taxon>Tracheophyta</taxon>
        <taxon>Spermatophyta</taxon>
        <taxon>Magnoliopsida</taxon>
        <taxon>eudicotyledons</taxon>
        <taxon>Gunneridae</taxon>
        <taxon>Pentapetalae</taxon>
        <taxon>rosids</taxon>
        <taxon>malvids</taxon>
        <taxon>Sapindales</taxon>
        <taxon>Meliaceae</taxon>
        <taxon>Melia</taxon>
    </lineage>
</organism>
<name>A0ACC1XUG7_MELAZ</name>
<dbReference type="EMBL" id="CM051401">
    <property type="protein sequence ID" value="KAJ4713940.1"/>
    <property type="molecule type" value="Genomic_DNA"/>
</dbReference>
<comment type="caution">
    <text evidence="1">The sequence shown here is derived from an EMBL/GenBank/DDBJ whole genome shotgun (WGS) entry which is preliminary data.</text>
</comment>
<reference evidence="1 2" key="1">
    <citation type="journal article" date="2023" name="Science">
        <title>Complex scaffold remodeling in plant triterpene biosynthesis.</title>
        <authorList>
            <person name="De La Pena R."/>
            <person name="Hodgson H."/>
            <person name="Liu J.C."/>
            <person name="Stephenson M.J."/>
            <person name="Martin A.C."/>
            <person name="Owen C."/>
            <person name="Harkess A."/>
            <person name="Leebens-Mack J."/>
            <person name="Jimenez L.E."/>
            <person name="Osbourn A."/>
            <person name="Sattely E.S."/>
        </authorList>
    </citation>
    <scope>NUCLEOTIDE SEQUENCE [LARGE SCALE GENOMIC DNA]</scope>
    <source>
        <strain evidence="2">cv. JPN11</strain>
        <tissue evidence="1">Leaf</tissue>
    </source>
</reference>
<protein>
    <submittedName>
        <fullName evidence="1">Uncharacterized protein</fullName>
    </submittedName>
</protein>
<proteinExistence type="predicted"/>
<sequence length="73" mass="8774">MRRVYGIPQQTLWPDSAGYMLMYIEYMCRGQRLMFSVDDVARFRKKIALDLFRRGKRQELLKFLRPVGEGCMH</sequence>
<dbReference type="Proteomes" id="UP001164539">
    <property type="component" value="Chromosome 8"/>
</dbReference>
<gene>
    <name evidence="1" type="ORF">OWV82_015967</name>
</gene>
<keyword evidence="2" id="KW-1185">Reference proteome</keyword>
<accession>A0ACC1XUG7</accession>